<name>A0ABQ9CY00_9PASS</name>
<dbReference type="EMBL" id="WHWB01034533">
    <property type="protein sequence ID" value="KAJ7408554.1"/>
    <property type="molecule type" value="Genomic_DNA"/>
</dbReference>
<proteinExistence type="predicted"/>
<comment type="caution">
    <text evidence="1">The sequence shown here is derived from an EMBL/GenBank/DDBJ whole genome shotgun (WGS) entry which is preliminary data.</text>
</comment>
<sequence>MDEFDITTTDRKKFCLERATPFCHDIHGFTGSQHNDPSWNTYVQTSNKGDGHLEQGGCLTLITRLCGMEGTKMTGSVIQEVAQASQEREQHSEAWRISL</sequence>
<evidence type="ECO:0000313" key="1">
    <source>
        <dbReference type="EMBL" id="KAJ7408554.1"/>
    </source>
</evidence>
<gene>
    <name evidence="1" type="ORF">WISP_119395</name>
</gene>
<reference evidence="1" key="1">
    <citation type="submission" date="2019-10" db="EMBL/GenBank/DDBJ databases">
        <authorList>
            <person name="Soares A.E.R."/>
            <person name="Aleixo A."/>
            <person name="Schneider P."/>
            <person name="Miyaki C.Y."/>
            <person name="Schneider M.P."/>
            <person name="Mello C."/>
            <person name="Vasconcelos A.T.R."/>
        </authorList>
    </citation>
    <scope>NUCLEOTIDE SEQUENCE</scope>
    <source>
        <tissue evidence="1">Muscle</tissue>
    </source>
</reference>
<dbReference type="Proteomes" id="UP001145742">
    <property type="component" value="Unassembled WGS sequence"/>
</dbReference>
<organism evidence="1 2">
    <name type="scientific">Willisornis vidua</name>
    <name type="common">Xingu scale-backed antbird</name>
    <dbReference type="NCBI Taxonomy" id="1566151"/>
    <lineage>
        <taxon>Eukaryota</taxon>
        <taxon>Metazoa</taxon>
        <taxon>Chordata</taxon>
        <taxon>Craniata</taxon>
        <taxon>Vertebrata</taxon>
        <taxon>Euteleostomi</taxon>
        <taxon>Archelosauria</taxon>
        <taxon>Archosauria</taxon>
        <taxon>Dinosauria</taxon>
        <taxon>Saurischia</taxon>
        <taxon>Theropoda</taxon>
        <taxon>Coelurosauria</taxon>
        <taxon>Aves</taxon>
        <taxon>Neognathae</taxon>
        <taxon>Neoaves</taxon>
        <taxon>Telluraves</taxon>
        <taxon>Australaves</taxon>
        <taxon>Passeriformes</taxon>
        <taxon>Thamnophilidae</taxon>
        <taxon>Willisornis</taxon>
    </lineage>
</organism>
<accession>A0ABQ9CY00</accession>
<protein>
    <submittedName>
        <fullName evidence="1">Uncharacterized protein</fullName>
    </submittedName>
</protein>
<evidence type="ECO:0000313" key="2">
    <source>
        <dbReference type="Proteomes" id="UP001145742"/>
    </source>
</evidence>
<keyword evidence="2" id="KW-1185">Reference proteome</keyword>